<keyword evidence="4" id="KW-0067">ATP-binding</keyword>
<keyword evidence="3" id="KW-0547">Nucleotide-binding</keyword>
<proteinExistence type="inferred from homology"/>
<evidence type="ECO:0000256" key="2">
    <source>
        <dbReference type="ARBA" id="ARBA00022448"/>
    </source>
</evidence>
<evidence type="ECO:0000256" key="3">
    <source>
        <dbReference type="ARBA" id="ARBA00022741"/>
    </source>
</evidence>
<dbReference type="GO" id="GO:0016887">
    <property type="term" value="F:ATP hydrolysis activity"/>
    <property type="evidence" value="ECO:0007669"/>
    <property type="project" value="InterPro"/>
</dbReference>
<evidence type="ECO:0000259" key="5">
    <source>
        <dbReference type="PROSITE" id="PS50893"/>
    </source>
</evidence>
<organism evidence="6">
    <name type="scientific">marine metagenome</name>
    <dbReference type="NCBI Taxonomy" id="408172"/>
    <lineage>
        <taxon>unclassified sequences</taxon>
        <taxon>metagenomes</taxon>
        <taxon>ecological metagenomes</taxon>
    </lineage>
</organism>
<dbReference type="EMBL" id="UINC01005916">
    <property type="protein sequence ID" value="SVA24359.1"/>
    <property type="molecule type" value="Genomic_DNA"/>
</dbReference>
<evidence type="ECO:0000256" key="1">
    <source>
        <dbReference type="ARBA" id="ARBA00005417"/>
    </source>
</evidence>
<dbReference type="AlphaFoldDB" id="A0A381U888"/>
<evidence type="ECO:0000256" key="4">
    <source>
        <dbReference type="ARBA" id="ARBA00022840"/>
    </source>
</evidence>
<sequence length="324" mass="35967">MIEVSDITKNFGDFPAVSSLTFSVEQGEILGFLGPNGAGKSTTMKIITGFMPPTSGTVEVAGFDIMEQSLDARKHIGYLPETVPLYTDMTVSDYLSFMGTIRGMSSTEIRSRRSEVIDLCRLDEYQKTIIGKLSKGYRQRVGIAQAILHEPDVLILDEPTIGIDPIQVVETRQLIKDLGRDHTLILSSHILPEVSMICDRVIIIHEGQIVAIDDPVNLGTNLSGIERVELEVKGPNREIINVLESVRGVEEIERIPVSGGAYHRYHITVSLGQDIRTDLASKVIENGWGLLKLQSLGMTLEEIFLRLTIEEEQLRPIEQLEVSD</sequence>
<evidence type="ECO:0000313" key="6">
    <source>
        <dbReference type="EMBL" id="SVA24359.1"/>
    </source>
</evidence>
<dbReference type="CDD" id="cd03230">
    <property type="entry name" value="ABC_DR_subfamily_A"/>
    <property type="match status" value="1"/>
</dbReference>
<keyword evidence="2" id="KW-0813">Transport</keyword>
<dbReference type="InterPro" id="IPR027417">
    <property type="entry name" value="P-loop_NTPase"/>
</dbReference>
<dbReference type="SMART" id="SM00382">
    <property type="entry name" value="AAA"/>
    <property type="match status" value="1"/>
</dbReference>
<dbReference type="InterPro" id="IPR050763">
    <property type="entry name" value="ABC_transporter_ATP-binding"/>
</dbReference>
<dbReference type="Pfam" id="PF00005">
    <property type="entry name" value="ABC_tran"/>
    <property type="match status" value="1"/>
</dbReference>
<gene>
    <name evidence="6" type="ORF">METZ01_LOCUS77213</name>
</gene>
<protein>
    <recommendedName>
        <fullName evidence="5">ABC transporter domain-containing protein</fullName>
    </recommendedName>
</protein>
<dbReference type="InterPro" id="IPR003439">
    <property type="entry name" value="ABC_transporter-like_ATP-bd"/>
</dbReference>
<dbReference type="GO" id="GO:0005524">
    <property type="term" value="F:ATP binding"/>
    <property type="evidence" value="ECO:0007669"/>
    <property type="project" value="UniProtKB-KW"/>
</dbReference>
<dbReference type="PROSITE" id="PS50893">
    <property type="entry name" value="ABC_TRANSPORTER_2"/>
    <property type="match status" value="1"/>
</dbReference>
<dbReference type="PANTHER" id="PTHR42711:SF5">
    <property type="entry name" value="ABC TRANSPORTER ATP-BINDING PROTEIN NATA"/>
    <property type="match status" value="1"/>
</dbReference>
<dbReference type="Gene3D" id="3.40.50.300">
    <property type="entry name" value="P-loop containing nucleotide triphosphate hydrolases"/>
    <property type="match status" value="1"/>
</dbReference>
<dbReference type="InterPro" id="IPR003593">
    <property type="entry name" value="AAA+_ATPase"/>
</dbReference>
<reference evidence="6" key="1">
    <citation type="submission" date="2018-05" db="EMBL/GenBank/DDBJ databases">
        <authorList>
            <person name="Lanie J.A."/>
            <person name="Ng W.-L."/>
            <person name="Kazmierczak K.M."/>
            <person name="Andrzejewski T.M."/>
            <person name="Davidsen T.M."/>
            <person name="Wayne K.J."/>
            <person name="Tettelin H."/>
            <person name="Glass J.I."/>
            <person name="Rusch D."/>
            <person name="Podicherti R."/>
            <person name="Tsui H.-C.T."/>
            <person name="Winkler M.E."/>
        </authorList>
    </citation>
    <scope>NUCLEOTIDE SEQUENCE</scope>
</reference>
<name>A0A381U888_9ZZZZ</name>
<dbReference type="PANTHER" id="PTHR42711">
    <property type="entry name" value="ABC TRANSPORTER ATP-BINDING PROTEIN"/>
    <property type="match status" value="1"/>
</dbReference>
<feature type="domain" description="ABC transporter" evidence="5">
    <location>
        <begin position="2"/>
        <end position="231"/>
    </location>
</feature>
<accession>A0A381U888</accession>
<dbReference type="SUPFAM" id="SSF52540">
    <property type="entry name" value="P-loop containing nucleoside triphosphate hydrolases"/>
    <property type="match status" value="1"/>
</dbReference>
<comment type="similarity">
    <text evidence="1">Belongs to the ABC transporter superfamily.</text>
</comment>